<dbReference type="Pfam" id="PF13930">
    <property type="entry name" value="Endonuclea_NS_2"/>
    <property type="match status" value="1"/>
</dbReference>
<evidence type="ECO:0000313" key="2">
    <source>
        <dbReference type="EMBL" id="MFD1662449.1"/>
    </source>
</evidence>
<gene>
    <name evidence="2" type="ORF">ACFSL4_30820</name>
</gene>
<dbReference type="InterPro" id="IPR044927">
    <property type="entry name" value="Endonuclea_NS_2"/>
</dbReference>
<keyword evidence="2" id="KW-0255">Endonuclease</keyword>
<keyword evidence="2" id="KW-0378">Hydrolase</keyword>
<dbReference type="RefSeq" id="WP_381090130.1">
    <property type="nucleotide sequence ID" value="NZ_JBHUDX010000095.1"/>
</dbReference>
<accession>A0ABW4IYJ4</accession>
<name>A0ABW4IYJ4_9ACTN</name>
<evidence type="ECO:0000259" key="1">
    <source>
        <dbReference type="Pfam" id="PF13930"/>
    </source>
</evidence>
<keyword evidence="3" id="KW-1185">Reference proteome</keyword>
<comment type="caution">
    <text evidence="2">The sequence shown here is derived from an EMBL/GenBank/DDBJ whole genome shotgun (WGS) entry which is preliminary data.</text>
</comment>
<dbReference type="Proteomes" id="UP001597261">
    <property type="component" value="Unassembled WGS sequence"/>
</dbReference>
<evidence type="ECO:0000313" key="3">
    <source>
        <dbReference type="Proteomes" id="UP001597261"/>
    </source>
</evidence>
<proteinExistence type="predicted"/>
<reference evidence="3" key="1">
    <citation type="journal article" date="2019" name="Int. J. Syst. Evol. Microbiol.">
        <title>The Global Catalogue of Microorganisms (GCM) 10K type strain sequencing project: providing services to taxonomists for standard genome sequencing and annotation.</title>
        <authorList>
            <consortium name="The Broad Institute Genomics Platform"/>
            <consortium name="The Broad Institute Genome Sequencing Center for Infectious Disease"/>
            <person name="Wu L."/>
            <person name="Ma J."/>
        </authorList>
    </citation>
    <scope>NUCLEOTIDE SEQUENCE [LARGE SCALE GENOMIC DNA]</scope>
    <source>
        <strain evidence="3">CGMCC 1.12470</strain>
    </source>
</reference>
<feature type="non-terminal residue" evidence="2">
    <location>
        <position position="1"/>
    </location>
</feature>
<dbReference type="EMBL" id="JBHUDX010000095">
    <property type="protein sequence ID" value="MFD1662449.1"/>
    <property type="molecule type" value="Genomic_DNA"/>
</dbReference>
<keyword evidence="2" id="KW-0540">Nuclease</keyword>
<protein>
    <submittedName>
        <fullName evidence="2">DNA/RNA non-specific endonuclease</fullName>
    </submittedName>
</protein>
<sequence length="213" mass="22321">AAAAGLTTAAVCVVTGGCDWTPKEKNSNCSLGTGVGYQVPGTLDDAGRATGMFACVTKSSLRRSGTSPVPTSTRNKLSGYSEAQDYADSMGLDSAKTINACHLIADTLGGSGSDQRNLGTCWRGVNTFDRTAGSRGRNNMRVMEDKVKQAANQGQSVSYTVVPMYRTDTSKVPYQFVLTARGYYNSGVAGLRDTMIVGNTYGVTGPNLGDVVK</sequence>
<dbReference type="GO" id="GO:0004519">
    <property type="term" value="F:endonuclease activity"/>
    <property type="evidence" value="ECO:0007669"/>
    <property type="project" value="UniProtKB-KW"/>
</dbReference>
<dbReference type="Gene3D" id="3.40.570.10">
    <property type="entry name" value="Extracellular Endonuclease, subunit A"/>
    <property type="match status" value="1"/>
</dbReference>
<feature type="domain" description="Type VII secretion system protein EssD-like" evidence="1">
    <location>
        <begin position="42"/>
        <end position="180"/>
    </location>
</feature>
<organism evidence="2 3">
    <name type="scientific">Streptomyces caeni</name>
    <dbReference type="NCBI Taxonomy" id="2307231"/>
    <lineage>
        <taxon>Bacteria</taxon>
        <taxon>Bacillati</taxon>
        <taxon>Actinomycetota</taxon>
        <taxon>Actinomycetes</taxon>
        <taxon>Kitasatosporales</taxon>
        <taxon>Streptomycetaceae</taxon>
        <taxon>Streptomyces</taxon>
    </lineage>
</organism>
<dbReference type="InterPro" id="IPR044929">
    <property type="entry name" value="DNA/RNA_non-sp_Endonuclease_sf"/>
</dbReference>